<accession>A0A0K2UXQ9</accession>
<proteinExistence type="predicted"/>
<dbReference type="EMBL" id="HACA01025296">
    <property type="protein sequence ID" value="CDW42657.1"/>
    <property type="molecule type" value="Transcribed_RNA"/>
</dbReference>
<evidence type="ECO:0000256" key="1">
    <source>
        <dbReference type="SAM" id="MobiDB-lite"/>
    </source>
</evidence>
<dbReference type="AlphaFoldDB" id="A0A0K2UXQ9"/>
<protein>
    <submittedName>
        <fullName evidence="2">Uncharacterized protein</fullName>
    </submittedName>
</protein>
<feature type="compositionally biased region" description="Polar residues" evidence="1">
    <location>
        <begin position="51"/>
        <end position="60"/>
    </location>
</feature>
<organism evidence="2">
    <name type="scientific">Lepeophtheirus salmonis</name>
    <name type="common">Salmon louse</name>
    <name type="synonym">Caligus salmonis</name>
    <dbReference type="NCBI Taxonomy" id="72036"/>
    <lineage>
        <taxon>Eukaryota</taxon>
        <taxon>Metazoa</taxon>
        <taxon>Ecdysozoa</taxon>
        <taxon>Arthropoda</taxon>
        <taxon>Crustacea</taxon>
        <taxon>Multicrustacea</taxon>
        <taxon>Hexanauplia</taxon>
        <taxon>Copepoda</taxon>
        <taxon>Siphonostomatoida</taxon>
        <taxon>Caligidae</taxon>
        <taxon>Lepeophtheirus</taxon>
    </lineage>
</organism>
<feature type="region of interest" description="Disordered" evidence="1">
    <location>
        <begin position="49"/>
        <end position="70"/>
    </location>
</feature>
<reference evidence="2" key="1">
    <citation type="submission" date="2014-05" db="EMBL/GenBank/DDBJ databases">
        <authorList>
            <person name="Chronopoulou M."/>
        </authorList>
    </citation>
    <scope>NUCLEOTIDE SEQUENCE</scope>
    <source>
        <tissue evidence="2">Whole organism</tissue>
    </source>
</reference>
<sequence>MIMVSIFKAKPKAIKILRAINENIMGPANKFKDVHCFKTQCLQVLMKSMRKQNASSSPKNNPIPRGNIEI</sequence>
<evidence type="ECO:0000313" key="2">
    <source>
        <dbReference type="EMBL" id="CDW42657.1"/>
    </source>
</evidence>
<name>A0A0K2UXQ9_LEPSM</name>